<dbReference type="GeneID" id="43676010"/>
<accession>A0A5N7DIC1</accession>
<dbReference type="EMBL" id="ML736757">
    <property type="protein sequence ID" value="KAE8405869.1"/>
    <property type="molecule type" value="Genomic_DNA"/>
</dbReference>
<proteinExistence type="predicted"/>
<reference evidence="2 3" key="1">
    <citation type="submission" date="2019-04" db="EMBL/GenBank/DDBJ databases">
        <authorList>
            <consortium name="DOE Joint Genome Institute"/>
            <person name="Mondo S."/>
            <person name="Kjaerbolling I."/>
            <person name="Vesth T."/>
            <person name="Frisvad J.C."/>
            <person name="Nybo J.L."/>
            <person name="Theobald S."/>
            <person name="Kildgaard S."/>
            <person name="Isbrandt T."/>
            <person name="Kuo A."/>
            <person name="Sato A."/>
            <person name="Lyhne E.K."/>
            <person name="Kogle M.E."/>
            <person name="Wiebenga A."/>
            <person name="Kun R.S."/>
            <person name="Lubbers R.J."/>
            <person name="Makela M.R."/>
            <person name="Barry K."/>
            <person name="Chovatia M."/>
            <person name="Clum A."/>
            <person name="Daum C."/>
            <person name="Haridas S."/>
            <person name="He G."/>
            <person name="LaButti K."/>
            <person name="Lipzen A."/>
            <person name="Riley R."/>
            <person name="Salamov A."/>
            <person name="Simmons B.A."/>
            <person name="Magnuson J.K."/>
            <person name="Henrissat B."/>
            <person name="Mortensen U.H."/>
            <person name="Larsen T.O."/>
            <person name="Devries R.P."/>
            <person name="Grigoriev I.V."/>
            <person name="Machida M."/>
            <person name="Baker S.E."/>
            <person name="Andersen M.R."/>
            <person name="Cantor M.N."/>
            <person name="Hua S.X."/>
        </authorList>
    </citation>
    <scope>NUCLEOTIDE SEQUENCE [LARGE SCALE GENOMIC DNA]</scope>
    <source>
        <strain evidence="2 3">CBS 119388</strain>
    </source>
</reference>
<organism evidence="2 3">
    <name type="scientific">Aspergillus pseudonomiae</name>
    <dbReference type="NCBI Taxonomy" id="1506151"/>
    <lineage>
        <taxon>Eukaryota</taxon>
        <taxon>Fungi</taxon>
        <taxon>Dikarya</taxon>
        <taxon>Ascomycota</taxon>
        <taxon>Pezizomycotina</taxon>
        <taxon>Eurotiomycetes</taxon>
        <taxon>Eurotiomycetidae</taxon>
        <taxon>Eurotiales</taxon>
        <taxon>Aspergillaceae</taxon>
        <taxon>Aspergillus</taxon>
        <taxon>Aspergillus subgen. Circumdati</taxon>
    </lineage>
</organism>
<feature type="region of interest" description="Disordered" evidence="1">
    <location>
        <begin position="1"/>
        <end position="20"/>
    </location>
</feature>
<sequence>MCQSNRTQHEPVNKVQPPPKLSQCLLHPDRKLNPIKSAQQSDRPIALWYLATSIHVGLPVWDWKEGLEASLQFRLVLIAWRPVIVRHTFLLPSVCVRGLPRSFRMPHWKGVKFWNLSGVS</sequence>
<dbReference type="AlphaFoldDB" id="A0A5N7DIC1"/>
<protein>
    <submittedName>
        <fullName evidence="2">Uncharacterized protein</fullName>
    </submittedName>
</protein>
<dbReference type="RefSeq" id="XP_031943188.1">
    <property type="nucleotide sequence ID" value="XM_032091319.1"/>
</dbReference>
<dbReference type="Proteomes" id="UP000325579">
    <property type="component" value="Unassembled WGS sequence"/>
</dbReference>
<gene>
    <name evidence="2" type="ORF">BDV37DRAFT_83903</name>
</gene>
<evidence type="ECO:0000313" key="3">
    <source>
        <dbReference type="Proteomes" id="UP000325579"/>
    </source>
</evidence>
<evidence type="ECO:0000256" key="1">
    <source>
        <dbReference type="SAM" id="MobiDB-lite"/>
    </source>
</evidence>
<evidence type="ECO:0000313" key="2">
    <source>
        <dbReference type="EMBL" id="KAE8405869.1"/>
    </source>
</evidence>
<name>A0A5N7DIC1_9EURO</name>
<keyword evidence="3" id="KW-1185">Reference proteome</keyword>